<feature type="region of interest" description="Disordered" evidence="1">
    <location>
        <begin position="671"/>
        <end position="695"/>
    </location>
</feature>
<feature type="region of interest" description="Disordered" evidence="1">
    <location>
        <begin position="508"/>
        <end position="562"/>
    </location>
</feature>
<name>A0AAN7E216_QUERU</name>
<evidence type="ECO:0008006" key="6">
    <source>
        <dbReference type="Google" id="ProtNLM"/>
    </source>
</evidence>
<gene>
    <name evidence="4" type="ORF">RGQ29_009007</name>
</gene>
<dbReference type="InterPro" id="IPR011989">
    <property type="entry name" value="ARM-like"/>
</dbReference>
<proteinExistence type="predicted"/>
<dbReference type="PANTHER" id="PTHR47184:SF3">
    <property type="entry name" value="PHOSPHATIDYLINOSITOL 3-AND 4-KINASE FAMILY PROTEIN-RELATED"/>
    <property type="match status" value="1"/>
</dbReference>
<dbReference type="Proteomes" id="UP001324115">
    <property type="component" value="Unassembled WGS sequence"/>
</dbReference>
<feature type="compositionally biased region" description="Polar residues" evidence="1">
    <location>
        <begin position="964"/>
        <end position="987"/>
    </location>
</feature>
<evidence type="ECO:0000256" key="1">
    <source>
        <dbReference type="SAM" id="MobiDB-lite"/>
    </source>
</evidence>
<dbReference type="InterPro" id="IPR016024">
    <property type="entry name" value="ARM-type_fold"/>
</dbReference>
<dbReference type="InterPro" id="IPR032460">
    <property type="entry name" value="Symplekin/Pta1_N"/>
</dbReference>
<protein>
    <recommendedName>
        <fullName evidence="6">Symplekin</fullName>
    </recommendedName>
</protein>
<dbReference type="PANTHER" id="PTHR47184">
    <property type="entry name" value="PHOSPHATIDYLINOSITOL 3-AND 4-KINASE FAMILY PROTEIN-RELATED"/>
    <property type="match status" value="1"/>
</dbReference>
<dbReference type="Gene3D" id="1.25.10.10">
    <property type="entry name" value="Leucine-rich Repeat Variant"/>
    <property type="match status" value="1"/>
</dbReference>
<feature type="region of interest" description="Disordered" evidence="1">
    <location>
        <begin position="953"/>
        <end position="987"/>
    </location>
</feature>
<dbReference type="EMBL" id="JAXUIC010000012">
    <property type="protein sequence ID" value="KAK4560040.1"/>
    <property type="molecule type" value="Genomic_DNA"/>
</dbReference>
<evidence type="ECO:0000259" key="2">
    <source>
        <dbReference type="Pfam" id="PF11935"/>
    </source>
</evidence>
<feature type="compositionally biased region" description="Low complexity" evidence="1">
    <location>
        <begin position="508"/>
        <end position="525"/>
    </location>
</feature>
<sequence length="1340" mass="146879">MAGAPPTDQALSLLAAANNHGDLAVKMSSLKQAKDILLSTEPSLAAELFPYLVELQSSSESLVRKSLLDAIEEIGLKAMEHSSVFMPVLLALLKDVEPTVARQSIVIGTKFFCSVLEELALQFHRRGKIERWLEELWMWIAQFKDAVFAIALEPGTVGTRLLALKFLETYVLLFTSDTDDFENPVTEASRQAFNISWLVGGHPVLDPVGLESEANRTLDILLNLLRSANSLPGSLTITVVNCLTAIARKRPLHYSTVLSALLDFDPDLQTVKGCHVASVQYSLRTALLGFLRCTYPAIIESRERLLRALRAMNAGDAADQVIRQVDKMIKNTERASRDARLVKEDQLSSQLPVSGDLLKRRHMTLDNEEPVNGHEVASKRIRYGPDIQSTLAVQVNDSGQDSVPVNGVSPVLDGQLTPVEQMIAMIGALLAEGERGAESLEILISKIHPDLLADIVITNMKHLPKTTPPLTRLGNLSATRQMGSLSSPSQVVSISALTSSVESPDVSAQAALSSTTATNSSLSDTPPVNTLPADSKRDPRRDPRRLDPRRVTVPAGVPSIPTAEDAGALQSEFDTNIYSSKHVSLPVVNTLENPSTTLISKIKSEDKILESPLVSSTDQLTPKEDILDRAEEIDLIPEAYPSSDPAPSPVDKVDEDSVAMKFSDDVVTNGVDTPSFLESDQHSPTVSNASASASEDTCQDLPLLPSYVELTQEQERSLRKLAIEQIIESYKHSCGTDCSEIRMALLARLVAQIGADDDIVMMLKKHVVVEYQRQKGHELILNVLYHLHTLMILDSVENSSVAAVVYEKLLLAVAKSLLDSFPASDKSFSRLFGEVPLLPDSALKLLEELCYADVTDHRGKDVRDVERVTQGLGAVWILILGRPLNRQSCLDIALKCAVHSQDEIRARAIRLVANKLYQLSYISDSIEQFARNMLLAAVDQHVSDIELSQSGISKQRVEGEVESQETSTSGSQVSEPGTSENDSVRSAQPLVRNTSMSLHEAQRLISLFFALCTKKPSLLQLVFNNYCQAPKSVKQAFHRHIPILIRSLGSSCSELLHIISDPPQGSENLLTLVLEILTQETTPSSDLIATVKHLYDTKLKDVTILIPMLSSLSKNEVLPIFPRLVELPLEKFQTALAHILQGSAHMGPALTPVEVLVAIHHIIPEKDGLALKKITDVCSACFEQRTVFTQQVLAKALNHMVDQTPLPLLFMRTVIQAIDAFPTLVDFVMEILSKLVTRQVWRMPKLWVGFLKCVSQTQPHSFDVLLQLPPPQLESALSKYSNLRGPLTAHASQPSIRSSVPRSMLVVLGIANETHMQQPYHPSSLHSADSSSSVRGATST</sequence>
<dbReference type="Pfam" id="PF11935">
    <property type="entry name" value="SYMPK_PTA1_N"/>
    <property type="match status" value="1"/>
</dbReference>
<reference evidence="4 5" key="1">
    <citation type="journal article" date="2023" name="G3 (Bethesda)">
        <title>A haplotype-resolved chromosome-scale genome for Quercus rubra L. provides insights into the genetics of adaptive traits for red oak species.</title>
        <authorList>
            <person name="Kapoor B."/>
            <person name="Jenkins J."/>
            <person name="Schmutz J."/>
            <person name="Zhebentyayeva T."/>
            <person name="Kuelheim C."/>
            <person name="Coggeshall M."/>
            <person name="Heim C."/>
            <person name="Lasky J.R."/>
            <person name="Leites L."/>
            <person name="Islam-Faridi N."/>
            <person name="Romero-Severson J."/>
            <person name="DeLeo V.L."/>
            <person name="Lucas S.M."/>
            <person name="Lazic D."/>
            <person name="Gailing O."/>
            <person name="Carlson J."/>
            <person name="Staton M."/>
        </authorList>
    </citation>
    <scope>NUCLEOTIDE SEQUENCE [LARGE SCALE GENOMIC DNA]</scope>
    <source>
        <strain evidence="4">Pseudo-F2</strain>
    </source>
</reference>
<evidence type="ECO:0000313" key="4">
    <source>
        <dbReference type="EMBL" id="KAK4560040.1"/>
    </source>
</evidence>
<evidence type="ECO:0000259" key="3">
    <source>
        <dbReference type="Pfam" id="PF12295"/>
    </source>
</evidence>
<feature type="compositionally biased region" description="Low complexity" evidence="1">
    <location>
        <begin position="1323"/>
        <end position="1333"/>
    </location>
</feature>
<dbReference type="Pfam" id="PF12295">
    <property type="entry name" value="Symplekin_C"/>
    <property type="match status" value="1"/>
</dbReference>
<comment type="caution">
    <text evidence="4">The sequence shown here is derived from an EMBL/GenBank/DDBJ whole genome shotgun (WGS) entry which is preliminary data.</text>
</comment>
<dbReference type="SUPFAM" id="SSF48371">
    <property type="entry name" value="ARM repeat"/>
    <property type="match status" value="1"/>
</dbReference>
<feature type="region of interest" description="Disordered" evidence="1">
    <location>
        <begin position="1318"/>
        <end position="1340"/>
    </location>
</feature>
<feature type="domain" description="Symplekin/Pta1 N-terminal" evidence="2">
    <location>
        <begin position="98"/>
        <end position="318"/>
    </location>
</feature>
<evidence type="ECO:0000313" key="5">
    <source>
        <dbReference type="Proteomes" id="UP001324115"/>
    </source>
</evidence>
<feature type="compositionally biased region" description="Basic and acidic residues" evidence="1">
    <location>
        <begin position="534"/>
        <end position="550"/>
    </location>
</feature>
<feature type="domain" description="Symplekin C-terminal" evidence="3">
    <location>
        <begin position="1101"/>
        <end position="1279"/>
    </location>
</feature>
<dbReference type="InterPro" id="IPR022075">
    <property type="entry name" value="Symplekin_C"/>
</dbReference>
<keyword evidence="5" id="KW-1185">Reference proteome</keyword>
<organism evidence="4 5">
    <name type="scientific">Quercus rubra</name>
    <name type="common">Northern red oak</name>
    <name type="synonym">Quercus borealis</name>
    <dbReference type="NCBI Taxonomy" id="3512"/>
    <lineage>
        <taxon>Eukaryota</taxon>
        <taxon>Viridiplantae</taxon>
        <taxon>Streptophyta</taxon>
        <taxon>Embryophyta</taxon>
        <taxon>Tracheophyta</taxon>
        <taxon>Spermatophyta</taxon>
        <taxon>Magnoliopsida</taxon>
        <taxon>eudicotyledons</taxon>
        <taxon>Gunneridae</taxon>
        <taxon>Pentapetalae</taxon>
        <taxon>rosids</taxon>
        <taxon>fabids</taxon>
        <taxon>Fagales</taxon>
        <taxon>Fagaceae</taxon>
        <taxon>Quercus</taxon>
    </lineage>
</organism>
<accession>A0AAN7E216</accession>